<dbReference type="EMBL" id="QGGY01000005">
    <property type="protein sequence ID" value="PWJ76248.1"/>
    <property type="molecule type" value="Genomic_DNA"/>
</dbReference>
<gene>
    <name evidence="2" type="ORF">C7383_105285</name>
</gene>
<evidence type="ECO:0000313" key="3">
    <source>
        <dbReference type="Proteomes" id="UP000245412"/>
    </source>
</evidence>
<feature type="transmembrane region" description="Helical" evidence="1">
    <location>
        <begin position="176"/>
        <end position="201"/>
    </location>
</feature>
<evidence type="ECO:0000256" key="1">
    <source>
        <dbReference type="SAM" id="Phobius"/>
    </source>
</evidence>
<keyword evidence="3" id="KW-1185">Reference proteome</keyword>
<accession>A0AB73T4Y8</accession>
<keyword evidence="1" id="KW-0472">Membrane</keyword>
<feature type="transmembrane region" description="Helical" evidence="1">
    <location>
        <begin position="79"/>
        <end position="97"/>
    </location>
</feature>
<feature type="transmembrane region" description="Helical" evidence="1">
    <location>
        <begin position="118"/>
        <end position="138"/>
    </location>
</feature>
<dbReference type="AlphaFoldDB" id="A0AB73T4Y8"/>
<keyword evidence="1" id="KW-0812">Transmembrane</keyword>
<dbReference type="Proteomes" id="UP000245412">
    <property type="component" value="Unassembled WGS sequence"/>
</dbReference>
<proteinExistence type="predicted"/>
<keyword evidence="1" id="KW-1133">Transmembrane helix</keyword>
<evidence type="ECO:0008006" key="4">
    <source>
        <dbReference type="Google" id="ProtNLM"/>
    </source>
</evidence>
<feature type="transmembrane region" description="Helical" evidence="1">
    <location>
        <begin position="21"/>
        <end position="40"/>
    </location>
</feature>
<organism evidence="2 3">
    <name type="scientific">Murimonas intestini</name>
    <dbReference type="NCBI Taxonomy" id="1337051"/>
    <lineage>
        <taxon>Bacteria</taxon>
        <taxon>Bacillati</taxon>
        <taxon>Bacillota</taxon>
        <taxon>Clostridia</taxon>
        <taxon>Lachnospirales</taxon>
        <taxon>Lachnospiraceae</taxon>
        <taxon>Murimonas</taxon>
    </lineage>
</organism>
<feature type="transmembrane region" description="Helical" evidence="1">
    <location>
        <begin position="208"/>
        <end position="228"/>
    </location>
</feature>
<comment type="caution">
    <text evidence="2">The sequence shown here is derived from an EMBL/GenBank/DDBJ whole genome shotgun (WGS) entry which is preliminary data.</text>
</comment>
<reference evidence="2 3" key="1">
    <citation type="submission" date="2018-05" db="EMBL/GenBank/DDBJ databases">
        <authorList>
            <person name="Goeker M."/>
            <person name="Huntemann M."/>
            <person name="Clum A."/>
            <person name="Pillay M."/>
            <person name="Palaniappan K."/>
            <person name="Varghese N."/>
            <person name="Mikhailova N."/>
            <person name="Stamatis D."/>
            <person name="Reddy T."/>
            <person name="Daum C."/>
            <person name="Shapiro N."/>
            <person name="Ivanova N."/>
            <person name="Kyrpides N."/>
            <person name="Woyke T."/>
        </authorList>
    </citation>
    <scope>NUCLEOTIDE SEQUENCE [LARGE SCALE GENOMIC DNA]</scope>
    <source>
        <strain evidence="2 3">DSM 26524</strain>
    </source>
</reference>
<feature type="transmembrane region" description="Helical" evidence="1">
    <location>
        <begin position="256"/>
        <end position="275"/>
    </location>
</feature>
<evidence type="ECO:0000313" key="2">
    <source>
        <dbReference type="EMBL" id="PWJ76248.1"/>
    </source>
</evidence>
<name>A0AB73T4Y8_9FIRM</name>
<sequence length="283" mass="32826">MKNILKIELKKAFSGPSFKTAMLISCFFCLISILYEYGLYQYQKPYIEYWADKYPVSQVFTLYSSWILIEQNSIGRTLFFFWIPVVASIPFATSFYVEEKKRQLRMVLVRAKRRDYFVTKYFAVFLAGASVIAIPLALDFMVSAALYHAEVPIVIFPYFGVMSGEMWSEIFYSKPLLYVIGYIGIEGIYGGLFAGTTYILSFFIKRRIAVLGIPLFLYLFTDIVRKYVSYWNPSITLNSDFSPYGFLRRQGYGSNGWVILGIAAGLLLIHFIVLYRSEKYEIY</sequence>
<protein>
    <recommendedName>
        <fullName evidence="4">ABC transporter permease</fullName>
    </recommendedName>
</protein>
<dbReference type="RefSeq" id="WP_109626303.1">
    <property type="nucleotide sequence ID" value="NZ_JANKBI010000003.1"/>
</dbReference>